<dbReference type="Proteomes" id="UP001529510">
    <property type="component" value="Unassembled WGS sequence"/>
</dbReference>
<feature type="non-terminal residue" evidence="7">
    <location>
        <position position="1"/>
    </location>
</feature>
<dbReference type="AlphaFoldDB" id="A0ABD0RYE4"/>
<dbReference type="PRINTS" id="PR00500">
    <property type="entry name" value="POLYCYSTIN1"/>
</dbReference>
<evidence type="ECO:0000256" key="5">
    <source>
        <dbReference type="ARBA" id="ARBA00023136"/>
    </source>
</evidence>
<evidence type="ECO:0000256" key="6">
    <source>
        <dbReference type="SAM" id="Phobius"/>
    </source>
</evidence>
<keyword evidence="3" id="KW-0677">Repeat</keyword>
<dbReference type="GO" id="GO:0016020">
    <property type="term" value="C:membrane"/>
    <property type="evidence" value="ECO:0007669"/>
    <property type="project" value="UniProtKB-SubCell"/>
</dbReference>
<comment type="subcellular location">
    <subcellularLocation>
        <location evidence="1">Membrane</location>
    </subcellularLocation>
</comment>
<gene>
    <name evidence="7" type="ORF">M9458_000845</name>
</gene>
<dbReference type="PANTHER" id="PTHR46730">
    <property type="entry name" value="POLYCYSTIN-1"/>
    <property type="match status" value="1"/>
</dbReference>
<evidence type="ECO:0000313" key="7">
    <source>
        <dbReference type="EMBL" id="KAL0202827.1"/>
    </source>
</evidence>
<protein>
    <submittedName>
        <fullName evidence="7">Uncharacterized protein</fullName>
    </submittedName>
</protein>
<evidence type="ECO:0000256" key="4">
    <source>
        <dbReference type="ARBA" id="ARBA00022989"/>
    </source>
</evidence>
<keyword evidence="2 6" id="KW-0812">Transmembrane</keyword>
<name>A0ABD0RYE4_CIRMR</name>
<keyword evidence="8" id="KW-1185">Reference proteome</keyword>
<comment type="caution">
    <text evidence="7">The sequence shown here is derived from an EMBL/GenBank/DDBJ whole genome shotgun (WGS) entry which is preliminary data.</text>
</comment>
<reference evidence="7 8" key="1">
    <citation type="submission" date="2024-05" db="EMBL/GenBank/DDBJ databases">
        <title>Genome sequencing and assembly of Indian major carp, Cirrhinus mrigala (Hamilton, 1822).</title>
        <authorList>
            <person name="Mohindra V."/>
            <person name="Chowdhury L.M."/>
            <person name="Lal K."/>
            <person name="Jena J.K."/>
        </authorList>
    </citation>
    <scope>NUCLEOTIDE SEQUENCE [LARGE SCALE GENOMIC DNA]</scope>
    <source>
        <strain evidence="7">CM1030</strain>
        <tissue evidence="7">Blood</tissue>
    </source>
</reference>
<dbReference type="PANTHER" id="PTHR46730:SF3">
    <property type="entry name" value="POLYCYSTIN-1"/>
    <property type="match status" value="1"/>
</dbReference>
<feature type="transmembrane region" description="Helical" evidence="6">
    <location>
        <begin position="74"/>
        <end position="96"/>
    </location>
</feature>
<accession>A0ABD0RYE4</accession>
<evidence type="ECO:0000313" key="8">
    <source>
        <dbReference type="Proteomes" id="UP001529510"/>
    </source>
</evidence>
<evidence type="ECO:0000256" key="3">
    <source>
        <dbReference type="ARBA" id="ARBA00022737"/>
    </source>
</evidence>
<keyword evidence="4 6" id="KW-1133">Transmembrane helix</keyword>
<organism evidence="7 8">
    <name type="scientific">Cirrhinus mrigala</name>
    <name type="common">Mrigala</name>
    <dbReference type="NCBI Taxonomy" id="683832"/>
    <lineage>
        <taxon>Eukaryota</taxon>
        <taxon>Metazoa</taxon>
        <taxon>Chordata</taxon>
        <taxon>Craniata</taxon>
        <taxon>Vertebrata</taxon>
        <taxon>Euteleostomi</taxon>
        <taxon>Actinopterygii</taxon>
        <taxon>Neopterygii</taxon>
        <taxon>Teleostei</taxon>
        <taxon>Ostariophysi</taxon>
        <taxon>Cypriniformes</taxon>
        <taxon>Cyprinidae</taxon>
        <taxon>Labeoninae</taxon>
        <taxon>Labeonini</taxon>
        <taxon>Cirrhinus</taxon>
    </lineage>
</organism>
<feature type="transmembrane region" description="Helical" evidence="6">
    <location>
        <begin position="34"/>
        <end position="54"/>
    </location>
</feature>
<sequence length="102" mass="11684">EAELRDRPRMLSWELQRAVCESHVWLPFTRLQRLTCCSLLMHLCMLANAVWYGTVTYGNSSTPVSALVSVNVETLWAGLVSCLLVYPVYLLVFCLFRLSRSK</sequence>
<proteinExistence type="predicted"/>
<dbReference type="EMBL" id="JAMKFB020000001">
    <property type="protein sequence ID" value="KAL0202827.1"/>
    <property type="molecule type" value="Genomic_DNA"/>
</dbReference>
<feature type="non-terminal residue" evidence="7">
    <location>
        <position position="102"/>
    </location>
</feature>
<keyword evidence="5 6" id="KW-0472">Membrane</keyword>
<evidence type="ECO:0000256" key="2">
    <source>
        <dbReference type="ARBA" id="ARBA00022692"/>
    </source>
</evidence>
<evidence type="ECO:0000256" key="1">
    <source>
        <dbReference type="ARBA" id="ARBA00004370"/>
    </source>
</evidence>
<dbReference type="InterPro" id="IPR000434">
    <property type="entry name" value="PC1"/>
</dbReference>